<reference evidence="13 14" key="1">
    <citation type="submission" date="2015-03" db="EMBL/GenBank/DDBJ databases">
        <authorList>
            <consortium name="Pathogen Informatics"/>
        </authorList>
    </citation>
    <scope>NUCLEOTIDE SEQUENCE [LARGE SCALE GENOMIC DNA]</scope>
    <source>
        <strain evidence="13 14">M09401471</strain>
    </source>
</reference>
<dbReference type="Proteomes" id="UP000044938">
    <property type="component" value="Unassembled WGS sequence"/>
</dbReference>
<dbReference type="GO" id="GO:0071731">
    <property type="term" value="P:response to nitric oxide"/>
    <property type="evidence" value="ECO:0007669"/>
    <property type="project" value="TreeGrafter"/>
</dbReference>
<dbReference type="GO" id="GO:0006071">
    <property type="term" value="P:glycerol metabolic process"/>
    <property type="evidence" value="ECO:0007669"/>
    <property type="project" value="UniProtKB-KW"/>
</dbReference>
<feature type="domain" description="O-acyltransferase WSD1-like N-terminal" evidence="11">
    <location>
        <begin position="1"/>
        <end position="47"/>
    </location>
</feature>
<keyword evidence="6 13" id="KW-0808">Transferase</keyword>
<evidence type="ECO:0000256" key="9">
    <source>
        <dbReference type="ARBA" id="ARBA00023315"/>
    </source>
</evidence>
<dbReference type="PANTHER" id="PTHR31650">
    <property type="entry name" value="O-ACYLTRANSFERASE (WSD1-LIKE) FAMILY PROTEIN"/>
    <property type="match status" value="1"/>
</dbReference>
<evidence type="ECO:0000259" key="12">
    <source>
        <dbReference type="Pfam" id="PF06974"/>
    </source>
</evidence>
<keyword evidence="8" id="KW-0443">Lipid metabolism</keyword>
<comment type="catalytic activity">
    <reaction evidence="10">
        <text>an acyl-CoA + a 1,2-diacyl-sn-glycerol = a triacyl-sn-glycerol + CoA</text>
        <dbReference type="Rhea" id="RHEA:10868"/>
        <dbReference type="ChEBI" id="CHEBI:17815"/>
        <dbReference type="ChEBI" id="CHEBI:57287"/>
        <dbReference type="ChEBI" id="CHEBI:58342"/>
        <dbReference type="ChEBI" id="CHEBI:64615"/>
        <dbReference type="EC" id="2.3.1.20"/>
    </reaction>
</comment>
<dbReference type="GO" id="GO:0001666">
    <property type="term" value="P:response to hypoxia"/>
    <property type="evidence" value="ECO:0007669"/>
    <property type="project" value="TreeGrafter"/>
</dbReference>
<evidence type="ECO:0000256" key="3">
    <source>
        <dbReference type="ARBA" id="ARBA00009587"/>
    </source>
</evidence>
<dbReference type="Pfam" id="PF03007">
    <property type="entry name" value="WS_DGAT_cat"/>
    <property type="match status" value="1"/>
</dbReference>
<evidence type="ECO:0000256" key="5">
    <source>
        <dbReference type="ARBA" id="ARBA00022516"/>
    </source>
</evidence>
<evidence type="ECO:0000259" key="11">
    <source>
        <dbReference type="Pfam" id="PF03007"/>
    </source>
</evidence>
<dbReference type="GO" id="GO:0051701">
    <property type="term" value="P:biological process involved in interaction with host"/>
    <property type="evidence" value="ECO:0007669"/>
    <property type="project" value="TreeGrafter"/>
</dbReference>
<dbReference type="AlphaFoldDB" id="A0A655JQJ2"/>
<evidence type="ECO:0000313" key="13">
    <source>
        <dbReference type="EMBL" id="COX43122.1"/>
    </source>
</evidence>
<protein>
    <recommendedName>
        <fullName evidence="4">diacylglycerol O-acyltransferase</fullName>
        <ecNumber evidence="4">2.3.1.20</ecNumber>
    </recommendedName>
</protein>
<evidence type="ECO:0000256" key="6">
    <source>
        <dbReference type="ARBA" id="ARBA00022679"/>
    </source>
</evidence>
<keyword evidence="7" id="KW-0319">Glycerol metabolism</keyword>
<dbReference type="UniPathway" id="UPA00282"/>
<dbReference type="InterPro" id="IPR045034">
    <property type="entry name" value="O-acyltransferase_WSD1-like"/>
</dbReference>
<dbReference type="EMBL" id="CSAJ01000975">
    <property type="protein sequence ID" value="COX43122.1"/>
    <property type="molecule type" value="Genomic_DNA"/>
</dbReference>
<keyword evidence="9 13" id="KW-0012">Acyltransferase</keyword>
<keyword evidence="5" id="KW-0444">Lipid biosynthesis</keyword>
<name>A0A655JQJ2_MYCTX</name>
<evidence type="ECO:0000256" key="4">
    <source>
        <dbReference type="ARBA" id="ARBA00013244"/>
    </source>
</evidence>
<evidence type="ECO:0000256" key="1">
    <source>
        <dbReference type="ARBA" id="ARBA00004771"/>
    </source>
</evidence>
<dbReference type="PANTHER" id="PTHR31650:SF1">
    <property type="entry name" value="WAX ESTER SYNTHASE_DIACYLGLYCEROL ACYLTRANSFERASE 4-RELATED"/>
    <property type="match status" value="1"/>
</dbReference>
<dbReference type="GO" id="GO:0004144">
    <property type="term" value="F:diacylglycerol O-acyltransferase activity"/>
    <property type="evidence" value="ECO:0007669"/>
    <property type="project" value="UniProtKB-EC"/>
</dbReference>
<comment type="pathway">
    <text evidence="1">Glycerolipid metabolism; triacylglycerol biosynthesis.</text>
</comment>
<comment type="pathway">
    <text evidence="2">Lipid metabolism.</text>
</comment>
<sequence length="239" mass="25255">MTLPFAAPHSMFNVKVGGARRCAAQSWSLDRIKSVKQAAGVTVNDAVLAMCAGALRYYLIERNALPDRPLIAMVPVSLRSKEDADAGGNLVGSVLCNLATHVDDPAQRIQTISASMDGNKKVLSELPQLQVLALSALNMAPLTLAGVPGFLSAVPPPFNIVISNVPGPVDPLYYGTARLDGSYPLSNIPDGQALNITLVNNAGNLDFGLVGCRRSVPHLQRLLAHLESSLKDLEQAVGI</sequence>
<organism evidence="13 14">
    <name type="scientific">Mycobacterium tuberculosis</name>
    <dbReference type="NCBI Taxonomy" id="1773"/>
    <lineage>
        <taxon>Bacteria</taxon>
        <taxon>Bacillati</taxon>
        <taxon>Actinomycetota</taxon>
        <taxon>Actinomycetes</taxon>
        <taxon>Mycobacteriales</taxon>
        <taxon>Mycobacteriaceae</taxon>
        <taxon>Mycobacterium</taxon>
        <taxon>Mycobacterium tuberculosis complex</taxon>
    </lineage>
</organism>
<dbReference type="InterPro" id="IPR004255">
    <property type="entry name" value="O-acyltransferase_WSD1_N"/>
</dbReference>
<comment type="similarity">
    <text evidence="3">Belongs to the long-chain O-acyltransferase family.</text>
</comment>
<dbReference type="Pfam" id="PF06974">
    <property type="entry name" value="WS_DGAT_C"/>
    <property type="match status" value="1"/>
</dbReference>
<dbReference type="EC" id="2.3.1.20" evidence="4"/>
<accession>A0A655JQJ2</accession>
<gene>
    <name evidence="13" type="primary">tgs2_4</name>
    <name evidence="13" type="ORF">ERS007720_04494</name>
</gene>
<dbReference type="GO" id="GO:0019432">
    <property type="term" value="P:triglyceride biosynthetic process"/>
    <property type="evidence" value="ECO:0007669"/>
    <property type="project" value="UniProtKB-UniPathway"/>
</dbReference>
<evidence type="ECO:0000256" key="7">
    <source>
        <dbReference type="ARBA" id="ARBA00022798"/>
    </source>
</evidence>
<dbReference type="GO" id="GO:0005886">
    <property type="term" value="C:plasma membrane"/>
    <property type="evidence" value="ECO:0007669"/>
    <property type="project" value="TreeGrafter"/>
</dbReference>
<proteinExistence type="inferred from homology"/>
<evidence type="ECO:0000256" key="10">
    <source>
        <dbReference type="ARBA" id="ARBA00048109"/>
    </source>
</evidence>
<evidence type="ECO:0000256" key="2">
    <source>
        <dbReference type="ARBA" id="ARBA00005189"/>
    </source>
</evidence>
<evidence type="ECO:0000256" key="8">
    <source>
        <dbReference type="ARBA" id="ARBA00023098"/>
    </source>
</evidence>
<dbReference type="InterPro" id="IPR009721">
    <property type="entry name" value="O-acyltransferase_WSD1_C"/>
</dbReference>
<evidence type="ECO:0000313" key="14">
    <source>
        <dbReference type="Proteomes" id="UP000044938"/>
    </source>
</evidence>
<feature type="domain" description="O-acyltransferase WSD1 C-terminal" evidence="12">
    <location>
        <begin position="88"/>
        <end position="233"/>
    </location>
</feature>